<name>A0AAV4BD85_9GAST</name>
<evidence type="ECO:0000313" key="2">
    <source>
        <dbReference type="EMBL" id="GFO18366.1"/>
    </source>
</evidence>
<protein>
    <submittedName>
        <fullName evidence="2">Uncharacterized protein</fullName>
    </submittedName>
</protein>
<feature type="region of interest" description="Disordered" evidence="1">
    <location>
        <begin position="1"/>
        <end position="25"/>
    </location>
</feature>
<evidence type="ECO:0000313" key="3">
    <source>
        <dbReference type="Proteomes" id="UP000735302"/>
    </source>
</evidence>
<proteinExistence type="predicted"/>
<organism evidence="2 3">
    <name type="scientific">Plakobranchus ocellatus</name>
    <dbReference type="NCBI Taxonomy" id="259542"/>
    <lineage>
        <taxon>Eukaryota</taxon>
        <taxon>Metazoa</taxon>
        <taxon>Spiralia</taxon>
        <taxon>Lophotrochozoa</taxon>
        <taxon>Mollusca</taxon>
        <taxon>Gastropoda</taxon>
        <taxon>Heterobranchia</taxon>
        <taxon>Euthyneura</taxon>
        <taxon>Panpulmonata</taxon>
        <taxon>Sacoglossa</taxon>
        <taxon>Placobranchoidea</taxon>
        <taxon>Plakobranchidae</taxon>
        <taxon>Plakobranchus</taxon>
    </lineage>
</organism>
<accession>A0AAV4BD85</accession>
<reference evidence="2 3" key="1">
    <citation type="journal article" date="2021" name="Elife">
        <title>Chloroplast acquisition without the gene transfer in kleptoplastic sea slugs, Plakobranchus ocellatus.</title>
        <authorList>
            <person name="Maeda T."/>
            <person name="Takahashi S."/>
            <person name="Yoshida T."/>
            <person name="Shimamura S."/>
            <person name="Takaki Y."/>
            <person name="Nagai Y."/>
            <person name="Toyoda A."/>
            <person name="Suzuki Y."/>
            <person name="Arimoto A."/>
            <person name="Ishii H."/>
            <person name="Satoh N."/>
            <person name="Nishiyama T."/>
            <person name="Hasebe M."/>
            <person name="Maruyama T."/>
            <person name="Minagawa J."/>
            <person name="Obokata J."/>
            <person name="Shigenobu S."/>
        </authorList>
    </citation>
    <scope>NUCLEOTIDE SEQUENCE [LARGE SCALE GENOMIC DNA]</scope>
</reference>
<comment type="caution">
    <text evidence="2">The sequence shown here is derived from an EMBL/GenBank/DDBJ whole genome shotgun (WGS) entry which is preliminary data.</text>
</comment>
<dbReference type="AlphaFoldDB" id="A0AAV4BD85"/>
<dbReference type="EMBL" id="BLXT01004946">
    <property type="protein sequence ID" value="GFO18366.1"/>
    <property type="molecule type" value="Genomic_DNA"/>
</dbReference>
<gene>
    <name evidence="2" type="ORF">PoB_004487100</name>
</gene>
<dbReference type="Proteomes" id="UP000735302">
    <property type="component" value="Unassembled WGS sequence"/>
</dbReference>
<evidence type="ECO:0000256" key="1">
    <source>
        <dbReference type="SAM" id="MobiDB-lite"/>
    </source>
</evidence>
<sequence length="93" mass="10310">MSPGQTGTSARAPEMTQSRADDKPNLHIINSSVSAFVRQRSARVYASSLNLNPEKKSISGFQGKFAVGCTTTTPPRLLSWKQFTFLESRRFET</sequence>
<keyword evidence="3" id="KW-1185">Reference proteome</keyword>